<dbReference type="PANTHER" id="PTHR22930:SF206">
    <property type="entry name" value="NUCLEASE HARBI1"/>
    <property type="match status" value="1"/>
</dbReference>
<keyword evidence="6" id="KW-0378">Hydrolase</keyword>
<dbReference type="Pfam" id="PF13359">
    <property type="entry name" value="DDE_Tnp_4"/>
    <property type="match status" value="1"/>
</dbReference>
<keyword evidence="4" id="KW-0540">Nuclease</keyword>
<evidence type="ECO:0000256" key="8">
    <source>
        <dbReference type="SAM" id="MobiDB-lite"/>
    </source>
</evidence>
<dbReference type="InterPro" id="IPR045249">
    <property type="entry name" value="HARBI1-like"/>
</dbReference>
<proteinExistence type="inferred from homology"/>
<evidence type="ECO:0000256" key="3">
    <source>
        <dbReference type="ARBA" id="ARBA00006958"/>
    </source>
</evidence>
<evidence type="ECO:0000256" key="5">
    <source>
        <dbReference type="ARBA" id="ARBA00022723"/>
    </source>
</evidence>
<dbReference type="KEGG" id="gacu:117551037"/>
<dbReference type="PANTHER" id="PTHR22930">
    <property type="match status" value="1"/>
</dbReference>
<keyword evidence="11" id="KW-1185">Reference proteome</keyword>
<evidence type="ECO:0000256" key="1">
    <source>
        <dbReference type="ARBA" id="ARBA00001968"/>
    </source>
</evidence>
<evidence type="ECO:0000256" key="9">
    <source>
        <dbReference type="SAM" id="SignalP"/>
    </source>
</evidence>
<reference evidence="12" key="1">
    <citation type="submission" date="2025-08" db="UniProtKB">
        <authorList>
            <consortium name="RefSeq"/>
        </authorList>
    </citation>
    <scope>IDENTIFICATION</scope>
</reference>
<evidence type="ECO:0000259" key="10">
    <source>
        <dbReference type="Pfam" id="PF13359"/>
    </source>
</evidence>
<dbReference type="InParanoid" id="A0A6P8UQ48"/>
<feature type="signal peptide" evidence="9">
    <location>
        <begin position="1"/>
        <end position="26"/>
    </location>
</feature>
<gene>
    <name evidence="12" type="primary">LOC117551037</name>
</gene>
<dbReference type="OrthoDB" id="9896247at2759"/>
<comment type="cofactor">
    <cofactor evidence="1">
        <name>a divalent metal cation</name>
        <dbReference type="ChEBI" id="CHEBI:60240"/>
    </cofactor>
</comment>
<feature type="region of interest" description="Disordered" evidence="8">
    <location>
        <begin position="410"/>
        <end position="432"/>
    </location>
</feature>
<comment type="subcellular location">
    <subcellularLocation>
        <location evidence="2">Nucleus</location>
    </subcellularLocation>
</comment>
<dbReference type="InterPro" id="IPR027806">
    <property type="entry name" value="HARBI1_dom"/>
</dbReference>
<dbReference type="GO" id="GO:0016787">
    <property type="term" value="F:hydrolase activity"/>
    <property type="evidence" value="ECO:0007669"/>
    <property type="project" value="UniProtKB-KW"/>
</dbReference>
<sequence length="460" mass="50760">MFLKRNTCFMVFLLCSLTLWCKSTSAGSSYLSPSQKPQNKGRSSRVGRQLMEPPGPPAEENHITISAPFEIGFTVREQDFEEYGTALQEVIQRLLGNTDPAAGRPHFSVGGKGLYMQLNATAPILAVYANPEACLKKDFRVKRSSVVYLVQMFSSPKDHGWGQDIEVLVLLYSLAHGLSLSVVGSAFGIPKSTVHRIIKHVTGKIKANLKTLISLPTPDELPEIADGFCQLAKSPAFHRAAGAIDGCHIRIKPPGNEYHKEYINYKLFPSIQMQAICDSTGRFLDVFIGYPGSVHDARVLRNSPIFCQALFPPAGWFLFGDGGYPCLEKPVGLLTPYKVPRGQVQARFNRHHARARSVVERAFGRMKARWRATLFKALEVSPSFAPDIIACCAFLHNLCIDMNDVLEDAEAFPPEDGDQSPPPAAACGQESPGHHLRNRIAAQLSAPVQMAPHLREHDYI</sequence>
<dbReference type="RefSeq" id="XP_034079594.1">
    <property type="nucleotide sequence ID" value="XM_034223703.1"/>
</dbReference>
<evidence type="ECO:0000256" key="6">
    <source>
        <dbReference type="ARBA" id="ARBA00022801"/>
    </source>
</evidence>
<evidence type="ECO:0000256" key="7">
    <source>
        <dbReference type="ARBA" id="ARBA00023242"/>
    </source>
</evidence>
<protein>
    <submittedName>
        <fullName evidence="12">Nuclease HARBI1</fullName>
    </submittedName>
</protein>
<evidence type="ECO:0000313" key="12">
    <source>
        <dbReference type="RefSeq" id="XP_034079594.1"/>
    </source>
</evidence>
<dbReference type="GeneID" id="117551037"/>
<dbReference type="GO" id="GO:0046872">
    <property type="term" value="F:metal ion binding"/>
    <property type="evidence" value="ECO:0007669"/>
    <property type="project" value="UniProtKB-KW"/>
</dbReference>
<name>A0A6P8UQ48_GYMAC</name>
<dbReference type="GO" id="GO:0005634">
    <property type="term" value="C:nucleus"/>
    <property type="evidence" value="ECO:0007669"/>
    <property type="project" value="UniProtKB-SubCell"/>
</dbReference>
<feature type="compositionally biased region" description="Polar residues" evidence="8">
    <location>
        <begin position="27"/>
        <end position="41"/>
    </location>
</feature>
<feature type="chain" id="PRO_5028312504" evidence="9">
    <location>
        <begin position="27"/>
        <end position="460"/>
    </location>
</feature>
<evidence type="ECO:0000313" key="11">
    <source>
        <dbReference type="Proteomes" id="UP000515161"/>
    </source>
</evidence>
<accession>A0A6P8UQ48</accession>
<keyword evidence="5" id="KW-0479">Metal-binding</keyword>
<dbReference type="AlphaFoldDB" id="A0A6P8UQ48"/>
<feature type="region of interest" description="Disordered" evidence="8">
    <location>
        <begin position="27"/>
        <end position="61"/>
    </location>
</feature>
<keyword evidence="7" id="KW-0539">Nucleus</keyword>
<feature type="domain" description="DDE Tnp4" evidence="10">
    <location>
        <begin position="244"/>
        <end position="397"/>
    </location>
</feature>
<evidence type="ECO:0000256" key="2">
    <source>
        <dbReference type="ARBA" id="ARBA00004123"/>
    </source>
</evidence>
<evidence type="ECO:0000256" key="4">
    <source>
        <dbReference type="ARBA" id="ARBA00022722"/>
    </source>
</evidence>
<dbReference type="Proteomes" id="UP000515161">
    <property type="component" value="Unplaced"/>
</dbReference>
<dbReference type="GO" id="GO:0004518">
    <property type="term" value="F:nuclease activity"/>
    <property type="evidence" value="ECO:0007669"/>
    <property type="project" value="UniProtKB-KW"/>
</dbReference>
<comment type="similarity">
    <text evidence="3">Belongs to the HARBI1 family.</text>
</comment>
<keyword evidence="9" id="KW-0732">Signal</keyword>
<organism evidence="11 12">
    <name type="scientific">Gymnodraco acuticeps</name>
    <name type="common">Antarctic dragonfish</name>
    <dbReference type="NCBI Taxonomy" id="8218"/>
    <lineage>
        <taxon>Eukaryota</taxon>
        <taxon>Metazoa</taxon>
        <taxon>Chordata</taxon>
        <taxon>Craniata</taxon>
        <taxon>Vertebrata</taxon>
        <taxon>Euteleostomi</taxon>
        <taxon>Actinopterygii</taxon>
        <taxon>Neopterygii</taxon>
        <taxon>Teleostei</taxon>
        <taxon>Neoteleostei</taxon>
        <taxon>Acanthomorphata</taxon>
        <taxon>Eupercaria</taxon>
        <taxon>Perciformes</taxon>
        <taxon>Notothenioidei</taxon>
        <taxon>Bathydraconidae</taxon>
        <taxon>Gymnodraco</taxon>
    </lineage>
</organism>